<protein>
    <submittedName>
        <fullName evidence="2">DNA-binding MarR family transcriptional regulator</fullName>
    </submittedName>
</protein>
<dbReference type="InterPro" id="IPR036390">
    <property type="entry name" value="WH_DNA-bd_sf"/>
</dbReference>
<evidence type="ECO:0000259" key="1">
    <source>
        <dbReference type="PROSITE" id="PS50995"/>
    </source>
</evidence>
<keyword evidence="3" id="KW-1185">Reference proteome</keyword>
<dbReference type="InterPro" id="IPR052526">
    <property type="entry name" value="HTH-type_Bedaq_tolerance"/>
</dbReference>
<keyword evidence="2" id="KW-0238">DNA-binding</keyword>
<organism evidence="2 3">
    <name type="scientific">Kribbella caucasensis</name>
    <dbReference type="NCBI Taxonomy" id="2512215"/>
    <lineage>
        <taxon>Bacteria</taxon>
        <taxon>Bacillati</taxon>
        <taxon>Actinomycetota</taxon>
        <taxon>Actinomycetes</taxon>
        <taxon>Propionibacteriales</taxon>
        <taxon>Kribbellaceae</taxon>
        <taxon>Kribbella</taxon>
    </lineage>
</organism>
<dbReference type="InterPro" id="IPR036388">
    <property type="entry name" value="WH-like_DNA-bd_sf"/>
</dbReference>
<dbReference type="SMART" id="SM00347">
    <property type="entry name" value="HTH_MARR"/>
    <property type="match status" value="1"/>
</dbReference>
<feature type="domain" description="HTH marR-type" evidence="1">
    <location>
        <begin position="1"/>
        <end position="125"/>
    </location>
</feature>
<accession>A0A4R6JKM2</accession>
<gene>
    <name evidence="2" type="ORF">EV643_12153</name>
</gene>
<dbReference type="OrthoDB" id="3216907at2"/>
<dbReference type="Pfam" id="PF01047">
    <property type="entry name" value="MarR"/>
    <property type="match status" value="1"/>
</dbReference>
<dbReference type="Proteomes" id="UP000295388">
    <property type="component" value="Unassembled WGS sequence"/>
</dbReference>
<dbReference type="InterPro" id="IPR000835">
    <property type="entry name" value="HTH_MarR-typ"/>
</dbReference>
<dbReference type="EMBL" id="SNWQ01000021">
    <property type="protein sequence ID" value="TDO35781.1"/>
    <property type="molecule type" value="Genomic_DNA"/>
</dbReference>
<dbReference type="PANTHER" id="PTHR39515:SF2">
    <property type="entry name" value="HTH-TYPE TRANSCRIPTIONAL REGULATOR RV0880"/>
    <property type="match status" value="1"/>
</dbReference>
<dbReference type="GO" id="GO:0003677">
    <property type="term" value="F:DNA binding"/>
    <property type="evidence" value="ECO:0007669"/>
    <property type="project" value="UniProtKB-KW"/>
</dbReference>
<dbReference type="PROSITE" id="PS50995">
    <property type="entry name" value="HTH_MARR_2"/>
    <property type="match status" value="1"/>
</dbReference>
<sequence length="130" mass="13938">MVAMHRIVRHLRRSAMTTSLHPTQFITLLMIAESQPMRIGTIAARVPCSQPTATTTVATLEAAGLVRRQPDSADGRATAVVLTEDGTDMVKHVRTDATEALATILAQLSDADRALVTEAGEVLYNLSADL</sequence>
<dbReference type="Gene3D" id="1.10.10.10">
    <property type="entry name" value="Winged helix-like DNA-binding domain superfamily/Winged helix DNA-binding domain"/>
    <property type="match status" value="1"/>
</dbReference>
<name>A0A4R6JKM2_9ACTN</name>
<dbReference type="AlphaFoldDB" id="A0A4R6JKM2"/>
<evidence type="ECO:0000313" key="3">
    <source>
        <dbReference type="Proteomes" id="UP000295388"/>
    </source>
</evidence>
<dbReference type="GO" id="GO:0003700">
    <property type="term" value="F:DNA-binding transcription factor activity"/>
    <property type="evidence" value="ECO:0007669"/>
    <property type="project" value="InterPro"/>
</dbReference>
<reference evidence="2 3" key="1">
    <citation type="submission" date="2019-03" db="EMBL/GenBank/DDBJ databases">
        <title>Genomic Encyclopedia of Type Strains, Phase III (KMG-III): the genomes of soil and plant-associated and newly described type strains.</title>
        <authorList>
            <person name="Whitman W."/>
        </authorList>
    </citation>
    <scope>NUCLEOTIDE SEQUENCE [LARGE SCALE GENOMIC DNA]</scope>
    <source>
        <strain evidence="2 3">VKM Ac-2527</strain>
    </source>
</reference>
<comment type="caution">
    <text evidence="2">The sequence shown here is derived from an EMBL/GenBank/DDBJ whole genome shotgun (WGS) entry which is preliminary data.</text>
</comment>
<dbReference type="PANTHER" id="PTHR39515">
    <property type="entry name" value="CONSERVED PROTEIN"/>
    <property type="match status" value="1"/>
</dbReference>
<dbReference type="SUPFAM" id="SSF46785">
    <property type="entry name" value="Winged helix' DNA-binding domain"/>
    <property type="match status" value="1"/>
</dbReference>
<evidence type="ECO:0000313" key="2">
    <source>
        <dbReference type="EMBL" id="TDO35781.1"/>
    </source>
</evidence>
<proteinExistence type="predicted"/>